<dbReference type="RefSeq" id="WP_208342679.1">
    <property type="nucleotide sequence ID" value="NZ_CAWQFN010000179.1"/>
</dbReference>
<evidence type="ECO:0000313" key="3">
    <source>
        <dbReference type="Proteomes" id="UP000667802"/>
    </source>
</evidence>
<proteinExistence type="predicted"/>
<dbReference type="Proteomes" id="UP000667802">
    <property type="component" value="Unassembled WGS sequence"/>
</dbReference>
<protein>
    <submittedName>
        <fullName evidence="2">Uncharacterized protein</fullName>
    </submittedName>
</protein>
<evidence type="ECO:0000256" key="1">
    <source>
        <dbReference type="SAM" id="Coils"/>
    </source>
</evidence>
<dbReference type="EMBL" id="JAALHA020000020">
    <property type="protein sequence ID" value="MDR9898781.1"/>
    <property type="molecule type" value="Genomic_DNA"/>
</dbReference>
<feature type="coiled-coil region" evidence="1">
    <location>
        <begin position="7"/>
        <end position="34"/>
    </location>
</feature>
<reference evidence="3" key="1">
    <citation type="journal article" date="2021" name="Science">
        <title>Hunting the eagle killer: A cyanobacterial neurotoxin causes vacuolar myelinopathy.</title>
        <authorList>
            <person name="Breinlinger S."/>
            <person name="Phillips T.J."/>
            <person name="Haram B.N."/>
            <person name="Mares J."/>
            <person name="Martinez Yerena J.A."/>
            <person name="Hrouzek P."/>
            <person name="Sobotka R."/>
            <person name="Henderson W.M."/>
            <person name="Schmieder P."/>
            <person name="Williams S.M."/>
            <person name="Lauderdale J.D."/>
            <person name="Wilde H.D."/>
            <person name="Gerrin W."/>
            <person name="Kust A."/>
            <person name="Washington J.W."/>
            <person name="Wagner C."/>
            <person name="Geier B."/>
            <person name="Liebeke M."/>
            <person name="Enke H."/>
            <person name="Niedermeyer T.H.J."/>
            <person name="Wilde S.B."/>
        </authorList>
    </citation>
    <scope>NUCLEOTIDE SEQUENCE [LARGE SCALE GENOMIC DNA]</scope>
    <source>
        <strain evidence="3">Thurmond2011</strain>
    </source>
</reference>
<keyword evidence="3" id="KW-1185">Reference proteome</keyword>
<comment type="caution">
    <text evidence="2">The sequence shown here is derived from an EMBL/GenBank/DDBJ whole genome shotgun (WGS) entry which is preliminary data.</text>
</comment>
<name>A0AAP5IC41_9CYAN</name>
<accession>A0AAP5IC41</accession>
<evidence type="ECO:0000313" key="2">
    <source>
        <dbReference type="EMBL" id="MDR9898781.1"/>
    </source>
</evidence>
<keyword evidence="1" id="KW-0175">Coiled coil</keyword>
<organism evidence="2 3">
    <name type="scientific">Aetokthonos hydrillicola Thurmond2011</name>
    <dbReference type="NCBI Taxonomy" id="2712845"/>
    <lineage>
        <taxon>Bacteria</taxon>
        <taxon>Bacillati</taxon>
        <taxon>Cyanobacteriota</taxon>
        <taxon>Cyanophyceae</taxon>
        <taxon>Nostocales</taxon>
        <taxon>Hapalosiphonaceae</taxon>
        <taxon>Aetokthonos</taxon>
    </lineage>
</organism>
<sequence length="321" mass="37448">MSLTSNRKEIVLQIADLERERDESLEQYRSTIDEAQRIRLKRKLEGDSKKIDKLYNLLDKKDISGDSNHRRSCALEEKLPKIDFKEQIETVRNILEECAEDGAVLFLVNDSLNMAGNLFCLQLRKILNDETTDFRYFPISFSLDVRLDEIGFLQRLGDHLGMDTIETEEEYIKIIEKFFCFMENGTIIFIELNKINLLSDMKSFFGWLVNKFWKTLVKTIRLNCEIKDIEQIKFIILAISDTNTDEEYLNSSFFCTEIDFDRNKILAIPLKEWSKKDIHSWLIKYSGLPKHKISSIANDVYKSSNGGNPKYICDALMSTLS</sequence>
<gene>
    <name evidence="2" type="ORF">G7B40_030105</name>
</gene>
<dbReference type="AlphaFoldDB" id="A0AAP5IC41"/>